<accession>A0ABY6K6E0</accession>
<gene>
    <name evidence="1" type="ORF">LAZ67_2003666</name>
</gene>
<reference evidence="1 2" key="1">
    <citation type="submission" date="2022-01" db="EMBL/GenBank/DDBJ databases">
        <title>A chromosomal length assembly of Cordylochernes scorpioides.</title>
        <authorList>
            <person name="Zeh D."/>
            <person name="Zeh J."/>
        </authorList>
    </citation>
    <scope>NUCLEOTIDE SEQUENCE [LARGE SCALE GENOMIC DNA]</scope>
    <source>
        <strain evidence="1">IN4F17</strain>
        <tissue evidence="1">Whole Body</tissue>
    </source>
</reference>
<evidence type="ECO:0000313" key="1">
    <source>
        <dbReference type="EMBL" id="UYV63290.1"/>
    </source>
</evidence>
<protein>
    <recommendedName>
        <fullName evidence="3">RNase H type-1 domain-containing protein</fullName>
    </recommendedName>
</protein>
<name>A0ABY6K6E0_9ARAC</name>
<proteinExistence type="predicted"/>
<evidence type="ECO:0008006" key="3">
    <source>
        <dbReference type="Google" id="ProtNLM"/>
    </source>
</evidence>
<sequence length="193" mass="22522">MSLRKIALNLDKFHRDTQITFQWIPSYIGLKGNDTPDAIAKSAEIPNLDLDFNLFKRTQKRNIQTKIQETRSHHWYLTQKPGAVVECGMNRQAATYISRLKTDHTRALLFQDVVKTFRQCTIFRTKEASPDHLLECLGASIQDLYSNPTKITNIYLCFIEYSKSFDCVYHTELWTELKRMGIPEHLIVLIKEL</sequence>
<organism evidence="1 2">
    <name type="scientific">Cordylochernes scorpioides</name>
    <dbReference type="NCBI Taxonomy" id="51811"/>
    <lineage>
        <taxon>Eukaryota</taxon>
        <taxon>Metazoa</taxon>
        <taxon>Ecdysozoa</taxon>
        <taxon>Arthropoda</taxon>
        <taxon>Chelicerata</taxon>
        <taxon>Arachnida</taxon>
        <taxon>Pseudoscorpiones</taxon>
        <taxon>Cheliferoidea</taxon>
        <taxon>Chernetidae</taxon>
        <taxon>Cordylochernes</taxon>
    </lineage>
</organism>
<dbReference type="EMBL" id="CP092864">
    <property type="protein sequence ID" value="UYV63290.1"/>
    <property type="molecule type" value="Genomic_DNA"/>
</dbReference>
<keyword evidence="2" id="KW-1185">Reference proteome</keyword>
<evidence type="ECO:0000313" key="2">
    <source>
        <dbReference type="Proteomes" id="UP001235939"/>
    </source>
</evidence>
<dbReference type="Proteomes" id="UP001235939">
    <property type="component" value="Chromosome 02"/>
</dbReference>